<dbReference type="AlphaFoldDB" id="A0A9Q1F811"/>
<evidence type="ECO:0000313" key="2">
    <source>
        <dbReference type="EMBL" id="KAJ8353108.1"/>
    </source>
</evidence>
<gene>
    <name evidence="2" type="ORF">SKAU_G00206750</name>
</gene>
<name>A0A9Q1F811_SYNKA</name>
<proteinExistence type="predicted"/>
<evidence type="ECO:0000313" key="3">
    <source>
        <dbReference type="Proteomes" id="UP001152622"/>
    </source>
</evidence>
<sequence>MPEKKLRHLPVSSQAHLPGHHPHSRTTHSPPQHTPPKKMAIMKQQPLEGTTGFPMEDFSFPMTSMEDIEHAESILKDKATECVSLVS</sequence>
<organism evidence="2 3">
    <name type="scientific">Synaphobranchus kaupii</name>
    <name type="common">Kaup's arrowtooth eel</name>
    <dbReference type="NCBI Taxonomy" id="118154"/>
    <lineage>
        <taxon>Eukaryota</taxon>
        <taxon>Metazoa</taxon>
        <taxon>Chordata</taxon>
        <taxon>Craniata</taxon>
        <taxon>Vertebrata</taxon>
        <taxon>Euteleostomi</taxon>
        <taxon>Actinopterygii</taxon>
        <taxon>Neopterygii</taxon>
        <taxon>Teleostei</taxon>
        <taxon>Anguilliformes</taxon>
        <taxon>Synaphobranchidae</taxon>
        <taxon>Synaphobranchus</taxon>
    </lineage>
</organism>
<feature type="region of interest" description="Disordered" evidence="1">
    <location>
        <begin position="1"/>
        <end position="57"/>
    </location>
</feature>
<protein>
    <submittedName>
        <fullName evidence="2">Uncharacterized protein</fullName>
    </submittedName>
</protein>
<keyword evidence="3" id="KW-1185">Reference proteome</keyword>
<accession>A0A9Q1F811</accession>
<evidence type="ECO:0000256" key="1">
    <source>
        <dbReference type="SAM" id="MobiDB-lite"/>
    </source>
</evidence>
<dbReference type="EMBL" id="JAINUF010000007">
    <property type="protein sequence ID" value="KAJ8353108.1"/>
    <property type="molecule type" value="Genomic_DNA"/>
</dbReference>
<comment type="caution">
    <text evidence="2">The sequence shown here is derived from an EMBL/GenBank/DDBJ whole genome shotgun (WGS) entry which is preliminary data.</text>
</comment>
<dbReference type="Proteomes" id="UP001152622">
    <property type="component" value="Chromosome 7"/>
</dbReference>
<reference evidence="2" key="1">
    <citation type="journal article" date="2023" name="Science">
        <title>Genome structures resolve the early diversification of teleost fishes.</title>
        <authorList>
            <person name="Parey E."/>
            <person name="Louis A."/>
            <person name="Montfort J."/>
            <person name="Bouchez O."/>
            <person name="Roques C."/>
            <person name="Iampietro C."/>
            <person name="Lluch J."/>
            <person name="Castinel A."/>
            <person name="Donnadieu C."/>
            <person name="Desvignes T."/>
            <person name="Floi Bucao C."/>
            <person name="Jouanno E."/>
            <person name="Wen M."/>
            <person name="Mejri S."/>
            <person name="Dirks R."/>
            <person name="Jansen H."/>
            <person name="Henkel C."/>
            <person name="Chen W.J."/>
            <person name="Zahm M."/>
            <person name="Cabau C."/>
            <person name="Klopp C."/>
            <person name="Thompson A.W."/>
            <person name="Robinson-Rechavi M."/>
            <person name="Braasch I."/>
            <person name="Lecointre G."/>
            <person name="Bobe J."/>
            <person name="Postlethwait J.H."/>
            <person name="Berthelot C."/>
            <person name="Roest Crollius H."/>
            <person name="Guiguen Y."/>
        </authorList>
    </citation>
    <scope>NUCLEOTIDE SEQUENCE</scope>
    <source>
        <strain evidence="2">WJC10195</strain>
    </source>
</reference>